<dbReference type="AlphaFoldDB" id="A0A918WKT3"/>
<dbReference type="EMBL" id="BMXI01000006">
    <property type="protein sequence ID" value="GHC52022.1"/>
    <property type="molecule type" value="Genomic_DNA"/>
</dbReference>
<evidence type="ECO:0000259" key="1">
    <source>
        <dbReference type="Pfam" id="PF06283"/>
    </source>
</evidence>
<evidence type="ECO:0000313" key="2">
    <source>
        <dbReference type="EMBL" id="GHC52022.1"/>
    </source>
</evidence>
<name>A0A918WKT3_9BACT</name>
<dbReference type="InterPro" id="IPR029062">
    <property type="entry name" value="Class_I_gatase-like"/>
</dbReference>
<organism evidence="2 3">
    <name type="scientific">Roseibacillus persicicus</name>
    <dbReference type="NCBI Taxonomy" id="454148"/>
    <lineage>
        <taxon>Bacteria</taxon>
        <taxon>Pseudomonadati</taxon>
        <taxon>Verrucomicrobiota</taxon>
        <taxon>Verrucomicrobiia</taxon>
        <taxon>Verrucomicrobiales</taxon>
        <taxon>Verrucomicrobiaceae</taxon>
        <taxon>Roseibacillus</taxon>
    </lineage>
</organism>
<comment type="caution">
    <text evidence="2">The sequence shown here is derived from an EMBL/GenBank/DDBJ whole genome shotgun (WGS) entry which is preliminary data.</text>
</comment>
<dbReference type="Gene3D" id="3.40.50.880">
    <property type="match status" value="1"/>
</dbReference>
<protein>
    <recommendedName>
        <fullName evidence="1">ThuA-like domain-containing protein</fullName>
    </recommendedName>
</protein>
<dbReference type="Pfam" id="PF06283">
    <property type="entry name" value="ThuA"/>
    <property type="match status" value="1"/>
</dbReference>
<keyword evidence="3" id="KW-1185">Reference proteome</keyword>
<dbReference type="InterPro" id="IPR029010">
    <property type="entry name" value="ThuA-like"/>
</dbReference>
<reference evidence="2" key="1">
    <citation type="journal article" date="2014" name="Int. J. Syst. Evol. Microbiol.">
        <title>Complete genome sequence of Corynebacterium casei LMG S-19264T (=DSM 44701T), isolated from a smear-ripened cheese.</title>
        <authorList>
            <consortium name="US DOE Joint Genome Institute (JGI-PGF)"/>
            <person name="Walter F."/>
            <person name="Albersmeier A."/>
            <person name="Kalinowski J."/>
            <person name="Ruckert C."/>
        </authorList>
    </citation>
    <scope>NUCLEOTIDE SEQUENCE</scope>
    <source>
        <strain evidence="2">KCTC 12988</strain>
    </source>
</reference>
<gene>
    <name evidence="2" type="ORF">GCM10007100_17900</name>
</gene>
<accession>A0A918WKT3</accession>
<dbReference type="Proteomes" id="UP000644507">
    <property type="component" value="Unassembled WGS sequence"/>
</dbReference>
<evidence type="ECO:0000313" key="3">
    <source>
        <dbReference type="Proteomes" id="UP000644507"/>
    </source>
</evidence>
<feature type="domain" description="ThuA-like" evidence="1">
    <location>
        <begin position="52"/>
        <end position="257"/>
    </location>
</feature>
<dbReference type="SUPFAM" id="SSF52317">
    <property type="entry name" value="Class I glutamine amidotransferase-like"/>
    <property type="match status" value="1"/>
</dbReference>
<sequence>MLIIRGASTHGGDSHNNDEVGLLIKDKLEASQYAESLEVQTTFNYPEDLSLVENADLIIISSDGGAKHVLGNKADPTKHMKHLDGVLKKNKTGLIVIHWATDAPSGGMGQLHRENARMMMDWIGAVYYWVNKGNDPASSFTWKFPKLDLEVDKSHPISNGLPERFTLKDEYYFNFFTVPDGRNPGSDQVTFLHSANAPSYRGDIKDKEKKNWRHQAVYWSFERENGGRSVAMTSAHFYRTWANPHFFQSFANSVFWTLGLEVPEDGVNIPTPTAEELLSYEGTKLY</sequence>
<reference evidence="2" key="2">
    <citation type="submission" date="2020-09" db="EMBL/GenBank/DDBJ databases">
        <authorList>
            <person name="Sun Q."/>
            <person name="Kim S."/>
        </authorList>
    </citation>
    <scope>NUCLEOTIDE SEQUENCE</scope>
    <source>
        <strain evidence="2">KCTC 12988</strain>
    </source>
</reference>
<proteinExistence type="predicted"/>